<evidence type="ECO:0000256" key="2">
    <source>
        <dbReference type="SAM" id="SignalP"/>
    </source>
</evidence>
<dbReference type="AlphaFoldDB" id="A0A1X7AGN9"/>
<dbReference type="InterPro" id="IPR018114">
    <property type="entry name" value="TRYPSIN_HIS"/>
</dbReference>
<dbReference type="EMBL" id="FWPT01000002">
    <property type="protein sequence ID" value="SMA40140.1"/>
    <property type="molecule type" value="Genomic_DNA"/>
</dbReference>
<accession>A0A1X7AGN9</accession>
<feature type="signal peptide" evidence="2">
    <location>
        <begin position="1"/>
        <end position="20"/>
    </location>
</feature>
<dbReference type="InterPro" id="IPR043504">
    <property type="entry name" value="Peptidase_S1_PA_chymotrypsin"/>
</dbReference>
<name>A0A1X7AGN9_9GAMM</name>
<dbReference type="InterPro" id="IPR050966">
    <property type="entry name" value="Glutamyl_endopeptidase"/>
</dbReference>
<dbReference type="PANTHER" id="PTHR15462">
    <property type="entry name" value="SERINE PROTEASE"/>
    <property type="match status" value="1"/>
</dbReference>
<dbReference type="Proteomes" id="UP000196573">
    <property type="component" value="Unassembled WGS sequence"/>
</dbReference>
<protein>
    <submittedName>
        <fullName evidence="4">Trypsin</fullName>
    </submittedName>
</protein>
<dbReference type="OrthoDB" id="267336at2"/>
<evidence type="ECO:0000313" key="5">
    <source>
        <dbReference type="Proteomes" id="UP000196573"/>
    </source>
</evidence>
<dbReference type="RefSeq" id="WP_087107762.1">
    <property type="nucleotide sequence ID" value="NZ_CBCSCN010000001.1"/>
</dbReference>
<gene>
    <name evidence="4" type="ORF">EHSB41UT_01145</name>
</gene>
<dbReference type="InterPro" id="IPR001254">
    <property type="entry name" value="Trypsin_dom"/>
</dbReference>
<feature type="chain" id="PRO_5012032993" evidence="2">
    <location>
        <begin position="21"/>
        <end position="387"/>
    </location>
</feature>
<keyword evidence="5" id="KW-1185">Reference proteome</keyword>
<dbReference type="PANTHER" id="PTHR15462:SF8">
    <property type="entry name" value="SERINE PROTEASE"/>
    <property type="match status" value="1"/>
</dbReference>
<dbReference type="PROSITE" id="PS00134">
    <property type="entry name" value="TRYPSIN_HIS"/>
    <property type="match status" value="1"/>
</dbReference>
<dbReference type="GO" id="GO:0004252">
    <property type="term" value="F:serine-type endopeptidase activity"/>
    <property type="evidence" value="ECO:0007669"/>
    <property type="project" value="InterPro"/>
</dbReference>
<dbReference type="InterPro" id="IPR009003">
    <property type="entry name" value="Peptidase_S1_PA"/>
</dbReference>
<dbReference type="Gene3D" id="2.40.10.10">
    <property type="entry name" value="Trypsin-like serine proteases"/>
    <property type="match status" value="2"/>
</dbReference>
<keyword evidence="1 2" id="KW-0732">Signal</keyword>
<evidence type="ECO:0000259" key="3">
    <source>
        <dbReference type="Pfam" id="PF00089"/>
    </source>
</evidence>
<reference evidence="4 5" key="1">
    <citation type="submission" date="2017-03" db="EMBL/GenBank/DDBJ databases">
        <authorList>
            <person name="Afonso C.L."/>
            <person name="Miller P.J."/>
            <person name="Scott M.A."/>
            <person name="Spackman E."/>
            <person name="Goraichik I."/>
            <person name="Dimitrov K.M."/>
            <person name="Suarez D.L."/>
            <person name="Swayne D.E."/>
        </authorList>
    </citation>
    <scope>NUCLEOTIDE SEQUENCE [LARGE SCALE GENOMIC DNA]</scope>
    <source>
        <strain evidence="4">SB41UT1</strain>
    </source>
</reference>
<proteinExistence type="predicted"/>
<evidence type="ECO:0000256" key="1">
    <source>
        <dbReference type="ARBA" id="ARBA00022729"/>
    </source>
</evidence>
<evidence type="ECO:0000313" key="4">
    <source>
        <dbReference type="EMBL" id="SMA40140.1"/>
    </source>
</evidence>
<dbReference type="GO" id="GO:0006508">
    <property type="term" value="P:proteolysis"/>
    <property type="evidence" value="ECO:0007669"/>
    <property type="project" value="InterPro"/>
</dbReference>
<feature type="domain" description="Peptidase S1" evidence="3">
    <location>
        <begin position="59"/>
        <end position="251"/>
    </location>
</feature>
<organism evidence="4 5">
    <name type="scientific">Parendozoicomonas haliclonae</name>
    <dbReference type="NCBI Taxonomy" id="1960125"/>
    <lineage>
        <taxon>Bacteria</taxon>
        <taxon>Pseudomonadati</taxon>
        <taxon>Pseudomonadota</taxon>
        <taxon>Gammaproteobacteria</taxon>
        <taxon>Oceanospirillales</taxon>
        <taxon>Endozoicomonadaceae</taxon>
        <taxon>Parendozoicomonas</taxon>
    </lineage>
</organism>
<dbReference type="SUPFAM" id="SSF50494">
    <property type="entry name" value="Trypsin-like serine proteases"/>
    <property type="match status" value="1"/>
</dbReference>
<sequence length="387" mass="43718">MKLRIFALSALLFIATSSQAIIIRGESREQITDMDNAPSQIIKRTGLLLSYSAGNTKPSSCSATIIGENHLITAAHCVVDSGAGRVKKRIEFFPRFRGENYRFPGRRYISKAWISKEYLKQAKLKAFDAEGDLKSINPKEMQHDLAILEVKPLNGKSVNSLGMAGSFFTKKNEQGQYPDDVYEMQLASYPSDKEDGTLWYEECFVKHDYANIARTSCDTAPGASGSSIFQYDQEYDQYYIKGVLSADAKAENYVTWFTQTTFGALSALIKNEGSTQSYFKSFSINTEDATYIHIKNSCENRVDLLVRLYRDDEWRILQKNRLNTGDVASFGKTDSFGHYYYFAKDLYDGGTWSGDSVSATYKGKKVWLKKKTISKKNTDNFINLTCD</sequence>
<dbReference type="Pfam" id="PF00089">
    <property type="entry name" value="Trypsin"/>
    <property type="match status" value="1"/>
</dbReference>